<name>A0A3B1ABJ2_9ZZZZ</name>
<evidence type="ECO:0000313" key="1">
    <source>
        <dbReference type="EMBL" id="VAW97383.1"/>
    </source>
</evidence>
<organism evidence="1">
    <name type="scientific">hydrothermal vent metagenome</name>
    <dbReference type="NCBI Taxonomy" id="652676"/>
    <lineage>
        <taxon>unclassified sequences</taxon>
        <taxon>metagenomes</taxon>
        <taxon>ecological metagenomes</taxon>
    </lineage>
</organism>
<proteinExistence type="predicted"/>
<protein>
    <submittedName>
        <fullName evidence="1">Uncharacterized protein</fullName>
    </submittedName>
</protein>
<dbReference type="PROSITE" id="PS51257">
    <property type="entry name" value="PROKAR_LIPOPROTEIN"/>
    <property type="match status" value="1"/>
</dbReference>
<dbReference type="AlphaFoldDB" id="A0A3B1ABJ2"/>
<dbReference type="EMBL" id="UOFT01000057">
    <property type="protein sequence ID" value="VAW97383.1"/>
    <property type="molecule type" value="Genomic_DNA"/>
</dbReference>
<accession>A0A3B1ABJ2</accession>
<reference evidence="1" key="1">
    <citation type="submission" date="2018-06" db="EMBL/GenBank/DDBJ databases">
        <authorList>
            <person name="Zhirakovskaya E."/>
        </authorList>
    </citation>
    <scope>NUCLEOTIDE SEQUENCE</scope>
</reference>
<gene>
    <name evidence="1" type="ORF">MNBD_GAMMA23-2107</name>
</gene>
<sequence length="299" mass="31172">MATRTTNRFPFLAILLMSLFIAAIGVGCGGGGGGTPAPPPNPNQDAQGLYTTDGNDSSAVFKDANPLNPDITKPLTDIKGMVYGELPNQDFIFFDIDANVLYQGTITSITLTDFVGTATVYNDGVMVENNVAVTGTVTSSSTIDMTLAASGDFVSGSIKGLFSTAYNNVATNLRVAADVVNPWKTSTTGGVKMVIAGVNTSNFRVAFANTVGSYTYGSNRANPTLVQCQHEGKLTSGAPKNIYPLADEQITATTNCTITNSPVYTGFASVVAVDGAGIGTEMWYATTNGTNSIFMILAK</sequence>